<accession>A0A6A6J3A7</accession>
<proteinExistence type="predicted"/>
<evidence type="ECO:0000313" key="2">
    <source>
        <dbReference type="EMBL" id="KAF2257199.1"/>
    </source>
</evidence>
<dbReference type="RefSeq" id="XP_033692203.1">
    <property type="nucleotide sequence ID" value="XM_033832585.1"/>
</dbReference>
<dbReference type="InterPro" id="IPR010730">
    <property type="entry name" value="HET"/>
</dbReference>
<dbReference type="OrthoDB" id="194358at2759"/>
<gene>
    <name evidence="2" type="ORF">BU26DRAFT_558602</name>
</gene>
<dbReference type="AlphaFoldDB" id="A0A6A6J3A7"/>
<organism evidence="2 3">
    <name type="scientific">Trematosphaeria pertusa</name>
    <dbReference type="NCBI Taxonomy" id="390896"/>
    <lineage>
        <taxon>Eukaryota</taxon>
        <taxon>Fungi</taxon>
        <taxon>Dikarya</taxon>
        <taxon>Ascomycota</taxon>
        <taxon>Pezizomycotina</taxon>
        <taxon>Dothideomycetes</taxon>
        <taxon>Pleosporomycetidae</taxon>
        <taxon>Pleosporales</taxon>
        <taxon>Massarineae</taxon>
        <taxon>Trematosphaeriaceae</taxon>
        <taxon>Trematosphaeria</taxon>
    </lineage>
</organism>
<dbReference type="Proteomes" id="UP000800094">
    <property type="component" value="Unassembled WGS sequence"/>
</dbReference>
<feature type="domain" description="Heterokaryon incompatibility" evidence="1">
    <location>
        <begin position="129"/>
        <end position="219"/>
    </location>
</feature>
<reference evidence="2" key="1">
    <citation type="journal article" date="2020" name="Stud. Mycol.">
        <title>101 Dothideomycetes genomes: a test case for predicting lifestyles and emergence of pathogens.</title>
        <authorList>
            <person name="Haridas S."/>
            <person name="Albert R."/>
            <person name="Binder M."/>
            <person name="Bloem J."/>
            <person name="Labutti K."/>
            <person name="Salamov A."/>
            <person name="Andreopoulos B."/>
            <person name="Baker S."/>
            <person name="Barry K."/>
            <person name="Bills G."/>
            <person name="Bluhm B."/>
            <person name="Cannon C."/>
            <person name="Castanera R."/>
            <person name="Culley D."/>
            <person name="Daum C."/>
            <person name="Ezra D."/>
            <person name="Gonzalez J."/>
            <person name="Henrissat B."/>
            <person name="Kuo A."/>
            <person name="Liang C."/>
            <person name="Lipzen A."/>
            <person name="Lutzoni F."/>
            <person name="Magnuson J."/>
            <person name="Mondo S."/>
            <person name="Nolan M."/>
            <person name="Ohm R."/>
            <person name="Pangilinan J."/>
            <person name="Park H.-J."/>
            <person name="Ramirez L."/>
            <person name="Alfaro M."/>
            <person name="Sun H."/>
            <person name="Tritt A."/>
            <person name="Yoshinaga Y."/>
            <person name="Zwiers L.-H."/>
            <person name="Turgeon B."/>
            <person name="Goodwin S."/>
            <person name="Spatafora J."/>
            <person name="Crous P."/>
            <person name="Grigoriev I."/>
        </authorList>
    </citation>
    <scope>NUCLEOTIDE SEQUENCE</scope>
    <source>
        <strain evidence="2">CBS 122368</strain>
    </source>
</reference>
<dbReference type="GeneID" id="54585915"/>
<evidence type="ECO:0000313" key="3">
    <source>
        <dbReference type="Proteomes" id="UP000800094"/>
    </source>
</evidence>
<dbReference type="InterPro" id="IPR052895">
    <property type="entry name" value="HetReg/Transcr_Mod"/>
</dbReference>
<dbReference type="Pfam" id="PF06985">
    <property type="entry name" value="HET"/>
    <property type="match status" value="1"/>
</dbReference>
<sequence>MSNHVPLPSMDGDSHNTLQQLSVSSLRKNRAQFTPVEVNHEPYEYQKLAPSSTSFRLFFLFGGVEQGSTAPIVGSLFEADLADPPTYECLTSTWGTGAKIQKIYVDGRVLCVTGDLLAALGHLRGRERDLDERGSQVARMADIYSQSACDVVWLGPSDDASAFAFGWVRRMAKKAWDAELESRNMVQAGRKLRLPLEARNTTDAEWQKLLETFKDRRVWLRV</sequence>
<evidence type="ECO:0000259" key="1">
    <source>
        <dbReference type="Pfam" id="PF06985"/>
    </source>
</evidence>
<dbReference type="EMBL" id="ML987189">
    <property type="protein sequence ID" value="KAF2257199.1"/>
    <property type="molecule type" value="Genomic_DNA"/>
</dbReference>
<dbReference type="PANTHER" id="PTHR24148">
    <property type="entry name" value="ANKYRIN REPEAT DOMAIN-CONTAINING PROTEIN 39 HOMOLOG-RELATED"/>
    <property type="match status" value="1"/>
</dbReference>
<keyword evidence="3" id="KW-1185">Reference proteome</keyword>
<name>A0A6A6J3A7_9PLEO</name>
<dbReference type="PANTHER" id="PTHR24148:SF64">
    <property type="entry name" value="HETEROKARYON INCOMPATIBILITY DOMAIN-CONTAINING PROTEIN"/>
    <property type="match status" value="1"/>
</dbReference>
<protein>
    <recommendedName>
        <fullName evidence="1">Heterokaryon incompatibility domain-containing protein</fullName>
    </recommendedName>
</protein>